<keyword evidence="3" id="KW-1185">Reference proteome</keyword>
<feature type="transmembrane region" description="Helical" evidence="1">
    <location>
        <begin position="97"/>
        <end position="115"/>
    </location>
</feature>
<dbReference type="Proteomes" id="UP001297581">
    <property type="component" value="Unassembled WGS sequence"/>
</dbReference>
<dbReference type="AlphaFoldDB" id="A0AAJ1BK31"/>
<gene>
    <name evidence="2" type="ORF">MJ923_18340</name>
</gene>
<feature type="transmembrane region" description="Helical" evidence="1">
    <location>
        <begin position="121"/>
        <end position="140"/>
    </location>
</feature>
<dbReference type="Pfam" id="PF11143">
    <property type="entry name" value="DUF2919"/>
    <property type="match status" value="1"/>
</dbReference>
<reference evidence="2 3" key="1">
    <citation type="submission" date="2022-02" db="EMBL/GenBank/DDBJ databases">
        <title>The genome sequence of Shewanella sp. 3B26.</title>
        <authorList>
            <person name="Du J."/>
        </authorList>
    </citation>
    <scope>NUCLEOTIDE SEQUENCE [LARGE SCALE GENOMIC DNA]</scope>
    <source>
        <strain evidence="2 3">3B26</strain>
    </source>
</reference>
<evidence type="ECO:0000313" key="2">
    <source>
        <dbReference type="EMBL" id="MCH4296274.1"/>
    </source>
</evidence>
<keyword evidence="1" id="KW-0812">Transmembrane</keyword>
<evidence type="ECO:0000313" key="3">
    <source>
        <dbReference type="Proteomes" id="UP001297581"/>
    </source>
</evidence>
<name>A0AAJ1BK31_9GAMM</name>
<accession>A0AAJ1BK31</accession>
<evidence type="ECO:0000256" key="1">
    <source>
        <dbReference type="SAM" id="Phobius"/>
    </source>
</evidence>
<feature type="transmembrane region" description="Helical" evidence="1">
    <location>
        <begin position="20"/>
        <end position="40"/>
    </location>
</feature>
<keyword evidence="1" id="KW-0472">Membrane</keyword>
<sequence>MLKFEHIRWVDDKGHIKPPLGLYLLLTFLARGWVVFVASLTQFSDRAGLVRLFYPQKETFLLALATGLGAVLVYGIILLERKSRPNWAKSLFDRMKWLLWPLLLLDGAVLIVRLATSGYLFSWTAAFDALLIFWFAIYLLKSEHLRLYLKDWQRPVIAQ</sequence>
<feature type="transmembrane region" description="Helical" evidence="1">
    <location>
        <begin position="60"/>
        <end position="77"/>
    </location>
</feature>
<dbReference type="InterPro" id="IPR021318">
    <property type="entry name" value="DUF2919"/>
</dbReference>
<keyword evidence="1" id="KW-1133">Transmembrane helix</keyword>
<organism evidence="2 3">
    <name type="scientific">Shewanella zhuhaiensis</name>
    <dbReference type="NCBI Taxonomy" id="2919576"/>
    <lineage>
        <taxon>Bacteria</taxon>
        <taxon>Pseudomonadati</taxon>
        <taxon>Pseudomonadota</taxon>
        <taxon>Gammaproteobacteria</taxon>
        <taxon>Alteromonadales</taxon>
        <taxon>Shewanellaceae</taxon>
        <taxon>Shewanella</taxon>
    </lineage>
</organism>
<comment type="caution">
    <text evidence="2">The sequence shown here is derived from an EMBL/GenBank/DDBJ whole genome shotgun (WGS) entry which is preliminary data.</text>
</comment>
<protein>
    <submittedName>
        <fullName evidence="2">DUF2919 domain-containing protein</fullName>
    </submittedName>
</protein>
<proteinExistence type="predicted"/>
<dbReference type="EMBL" id="JAKUDL010000008">
    <property type="protein sequence ID" value="MCH4296274.1"/>
    <property type="molecule type" value="Genomic_DNA"/>
</dbReference>